<evidence type="ECO:0000259" key="2">
    <source>
        <dbReference type="Pfam" id="PF12158"/>
    </source>
</evidence>
<keyword evidence="1" id="KW-0812">Transmembrane</keyword>
<sequence>MFGIYPVLEFTTSDGREIQARTQVSEQFPRRRGTAVAILHDPADPERVRIDDLRGRGFLNGTYAVVSGLVGAAAGLWFYSALG</sequence>
<evidence type="ECO:0000313" key="4">
    <source>
        <dbReference type="Proteomes" id="UP000305238"/>
    </source>
</evidence>
<organism evidence="3 4">
    <name type="scientific">Actinomadura geliboluensis</name>
    <dbReference type="NCBI Taxonomy" id="882440"/>
    <lineage>
        <taxon>Bacteria</taxon>
        <taxon>Bacillati</taxon>
        <taxon>Actinomycetota</taxon>
        <taxon>Actinomycetes</taxon>
        <taxon>Streptosporangiales</taxon>
        <taxon>Thermomonosporaceae</taxon>
        <taxon>Actinomadura</taxon>
    </lineage>
</organism>
<evidence type="ECO:0000313" key="3">
    <source>
        <dbReference type="EMBL" id="TMR23394.1"/>
    </source>
</evidence>
<accession>A0A5S4FSP8</accession>
<dbReference type="AlphaFoldDB" id="A0A5S4FSP8"/>
<proteinExistence type="predicted"/>
<dbReference type="EMBL" id="VCKZ01000687">
    <property type="protein sequence ID" value="TMR23394.1"/>
    <property type="molecule type" value="Genomic_DNA"/>
</dbReference>
<comment type="caution">
    <text evidence="3">The sequence shown here is derived from an EMBL/GenBank/DDBJ whole genome shotgun (WGS) entry which is preliminary data.</text>
</comment>
<protein>
    <submittedName>
        <fullName evidence="3">DUF3592 domain-containing protein</fullName>
    </submittedName>
</protein>
<keyword evidence="1" id="KW-1133">Transmembrane helix</keyword>
<reference evidence="3 4" key="1">
    <citation type="submission" date="2019-05" db="EMBL/GenBank/DDBJ databases">
        <title>Draft genome sequence of Actinomadura geliboluensis A8036.</title>
        <authorList>
            <person name="Saricaoglu S."/>
            <person name="Isik K."/>
        </authorList>
    </citation>
    <scope>NUCLEOTIDE SEQUENCE [LARGE SCALE GENOMIC DNA]</scope>
    <source>
        <strain evidence="3 4">A8036</strain>
    </source>
</reference>
<dbReference type="Pfam" id="PF12158">
    <property type="entry name" value="DUF3592"/>
    <property type="match status" value="1"/>
</dbReference>
<name>A0A5S4FSP8_9ACTN</name>
<dbReference type="InterPro" id="IPR021994">
    <property type="entry name" value="DUF3592"/>
</dbReference>
<feature type="transmembrane region" description="Helical" evidence="1">
    <location>
        <begin position="57"/>
        <end position="79"/>
    </location>
</feature>
<dbReference type="Proteomes" id="UP000305238">
    <property type="component" value="Unassembled WGS sequence"/>
</dbReference>
<evidence type="ECO:0000256" key="1">
    <source>
        <dbReference type="SAM" id="Phobius"/>
    </source>
</evidence>
<dbReference type="OrthoDB" id="3430041at2"/>
<gene>
    <name evidence="3" type="ORF">ETD96_43500</name>
</gene>
<feature type="domain" description="DUF3592" evidence="2">
    <location>
        <begin position="5"/>
        <end position="52"/>
    </location>
</feature>
<keyword evidence="4" id="KW-1185">Reference proteome</keyword>
<keyword evidence="1" id="KW-0472">Membrane</keyword>